<dbReference type="InterPro" id="IPR045863">
    <property type="entry name" value="CorA_TM1_TM2"/>
</dbReference>
<dbReference type="CDD" id="cd12831">
    <property type="entry name" value="TmCorA-like_u2"/>
    <property type="match status" value="1"/>
</dbReference>
<feature type="transmembrane region" description="Helical" evidence="8">
    <location>
        <begin position="291"/>
        <end position="311"/>
    </location>
</feature>
<dbReference type="InterPro" id="IPR004488">
    <property type="entry name" value="Mg/Co-transport_prot_CorA"/>
</dbReference>
<reference evidence="9 10" key="1">
    <citation type="submission" date="2019-09" db="EMBL/GenBank/DDBJ databases">
        <title>Whole genome sequences of isolates from the Mars Exploration Rovers.</title>
        <authorList>
            <person name="Seuylemezian A."/>
            <person name="Vaishampayan P."/>
        </authorList>
    </citation>
    <scope>NUCLEOTIDE SEQUENCE [LARGE SCALE GENOMIC DNA]</scope>
    <source>
        <strain evidence="9 10">MER_TA_151</strain>
    </source>
</reference>
<dbReference type="PANTHER" id="PTHR46494:SF1">
    <property type="entry name" value="CORA FAMILY METAL ION TRANSPORTER (EUROFUNG)"/>
    <property type="match status" value="1"/>
</dbReference>
<dbReference type="GO" id="GO:0015095">
    <property type="term" value="F:magnesium ion transmembrane transporter activity"/>
    <property type="evidence" value="ECO:0007669"/>
    <property type="project" value="UniProtKB-UniRule"/>
</dbReference>
<dbReference type="GO" id="GO:0000287">
    <property type="term" value="F:magnesium ion binding"/>
    <property type="evidence" value="ECO:0007669"/>
    <property type="project" value="TreeGrafter"/>
</dbReference>
<feature type="transmembrane region" description="Helical" evidence="8">
    <location>
        <begin position="259"/>
        <end position="279"/>
    </location>
</feature>
<evidence type="ECO:0000313" key="9">
    <source>
        <dbReference type="EMBL" id="KAA9021782.1"/>
    </source>
</evidence>
<evidence type="ECO:0000256" key="2">
    <source>
        <dbReference type="ARBA" id="ARBA00009765"/>
    </source>
</evidence>
<dbReference type="GO" id="GO:0005886">
    <property type="term" value="C:plasma membrane"/>
    <property type="evidence" value="ECO:0007669"/>
    <property type="project" value="UniProtKB-SubCell"/>
</dbReference>
<dbReference type="Proteomes" id="UP000326671">
    <property type="component" value="Unassembled WGS sequence"/>
</dbReference>
<dbReference type="Gene3D" id="1.20.58.340">
    <property type="entry name" value="Magnesium transport protein CorA, transmembrane region"/>
    <property type="match status" value="2"/>
</dbReference>
<proteinExistence type="inferred from homology"/>
<dbReference type="SUPFAM" id="SSF144083">
    <property type="entry name" value="Magnesium transport protein CorA, transmembrane region"/>
    <property type="match status" value="1"/>
</dbReference>
<protein>
    <recommendedName>
        <fullName evidence="8">Magnesium transport protein CorA</fullName>
    </recommendedName>
</protein>
<dbReference type="PANTHER" id="PTHR46494">
    <property type="entry name" value="CORA FAMILY METAL ION TRANSPORTER (EUROFUNG)"/>
    <property type="match status" value="1"/>
</dbReference>
<dbReference type="GO" id="GO:0015087">
    <property type="term" value="F:cobalt ion transmembrane transporter activity"/>
    <property type="evidence" value="ECO:0007669"/>
    <property type="project" value="UniProtKB-UniRule"/>
</dbReference>
<keyword evidence="8" id="KW-0406">Ion transport</keyword>
<organism evidence="9 10">
    <name type="scientific">Niallia endozanthoxylica</name>
    <dbReference type="NCBI Taxonomy" id="2036016"/>
    <lineage>
        <taxon>Bacteria</taxon>
        <taxon>Bacillati</taxon>
        <taxon>Bacillota</taxon>
        <taxon>Bacilli</taxon>
        <taxon>Bacillales</taxon>
        <taxon>Bacillaceae</taxon>
        <taxon>Niallia</taxon>
    </lineage>
</organism>
<dbReference type="GO" id="GO:0050897">
    <property type="term" value="F:cobalt ion binding"/>
    <property type="evidence" value="ECO:0007669"/>
    <property type="project" value="TreeGrafter"/>
</dbReference>
<comment type="similarity">
    <text evidence="2 8">Belongs to the CorA metal ion transporter (MIT) (TC 1.A.35) family.</text>
</comment>
<evidence type="ECO:0000256" key="5">
    <source>
        <dbReference type="ARBA" id="ARBA00022692"/>
    </source>
</evidence>
<evidence type="ECO:0000256" key="8">
    <source>
        <dbReference type="RuleBase" id="RU362010"/>
    </source>
</evidence>
<dbReference type="SUPFAM" id="SSF143865">
    <property type="entry name" value="CorA soluble domain-like"/>
    <property type="match status" value="1"/>
</dbReference>
<comment type="caution">
    <text evidence="9">The sequence shown here is derived from an EMBL/GenBank/DDBJ whole genome shotgun (WGS) entry which is preliminary data.</text>
</comment>
<comment type="subcellular location">
    <subcellularLocation>
        <location evidence="1">Cell membrane</location>
        <topology evidence="1">Multi-pass membrane protein</topology>
    </subcellularLocation>
    <subcellularLocation>
        <location evidence="8">Membrane</location>
        <topology evidence="8">Multi-pass membrane protein</topology>
    </subcellularLocation>
</comment>
<keyword evidence="4 8" id="KW-1003">Cell membrane</keyword>
<keyword evidence="10" id="KW-1185">Reference proteome</keyword>
<keyword evidence="5 8" id="KW-0812">Transmembrane</keyword>
<evidence type="ECO:0000256" key="3">
    <source>
        <dbReference type="ARBA" id="ARBA00022448"/>
    </source>
</evidence>
<evidence type="ECO:0000256" key="4">
    <source>
        <dbReference type="ARBA" id="ARBA00022475"/>
    </source>
</evidence>
<comment type="function">
    <text evidence="8">Mediates influx of magnesium ions.</text>
</comment>
<dbReference type="AlphaFoldDB" id="A0A5J5HNG7"/>
<dbReference type="OrthoDB" id="9803416at2"/>
<dbReference type="EMBL" id="VYKL01000026">
    <property type="protein sequence ID" value="KAA9021782.1"/>
    <property type="molecule type" value="Genomic_DNA"/>
</dbReference>
<evidence type="ECO:0000256" key="7">
    <source>
        <dbReference type="ARBA" id="ARBA00023136"/>
    </source>
</evidence>
<sequence>MIRIVGVTFEYELETNLSINNVDFSKYKWYWVDFNEPSEEDIRHLTETFCFHPLAVEDCIHRPQRPKLDYYDDYTFFVTHIVNEEKKEIIKEELNFFISNQYVVTFHRESVLEVNQVWDRLLSHKNIEKWDPYYVFYDILDKIVDNYFPLMYKLEDELDKIENNTQNKTMDHLMNELFDTRHMLLNLRHSINPMRDLLYRMLNSHHLQGIRDRWEYFSDIYDHLLKLSDMVMSSRELTADIRDSYLSLNSHQTNNVMRILTIITSIFAPLTFIAGIYGMNFQYMPELTWRHGYFLALGTMGMVGVLLYLWFKRKGWF</sequence>
<gene>
    <name evidence="8 9" type="primary">corA</name>
    <name evidence="9" type="ORF">F4V44_17565</name>
</gene>
<dbReference type="RefSeq" id="WP_150441308.1">
    <property type="nucleotide sequence ID" value="NZ_VYKL01000026.1"/>
</dbReference>
<evidence type="ECO:0000256" key="6">
    <source>
        <dbReference type="ARBA" id="ARBA00022989"/>
    </source>
</evidence>
<dbReference type="NCBIfam" id="TIGR00383">
    <property type="entry name" value="corA"/>
    <property type="match status" value="1"/>
</dbReference>
<keyword evidence="6 8" id="KW-1133">Transmembrane helix</keyword>
<dbReference type="InterPro" id="IPR002523">
    <property type="entry name" value="MgTranspt_CorA/ZnTranspt_ZntB"/>
</dbReference>
<name>A0A5J5HNG7_9BACI</name>
<evidence type="ECO:0000313" key="10">
    <source>
        <dbReference type="Proteomes" id="UP000326671"/>
    </source>
</evidence>
<keyword evidence="8" id="KW-0460">Magnesium</keyword>
<dbReference type="Pfam" id="PF01544">
    <property type="entry name" value="CorA"/>
    <property type="match status" value="1"/>
</dbReference>
<dbReference type="FunFam" id="1.20.58.340:FF:000012">
    <property type="entry name" value="Magnesium transport protein CorA"/>
    <property type="match status" value="1"/>
</dbReference>
<keyword evidence="3 8" id="KW-0813">Transport</keyword>
<accession>A0A5J5HNG7</accession>
<keyword evidence="7 8" id="KW-0472">Membrane</keyword>
<evidence type="ECO:0000256" key="1">
    <source>
        <dbReference type="ARBA" id="ARBA00004651"/>
    </source>
</evidence>
<dbReference type="InterPro" id="IPR045861">
    <property type="entry name" value="CorA_cytoplasmic_dom"/>
</dbReference>
<dbReference type="Gene3D" id="3.30.460.20">
    <property type="entry name" value="CorA soluble domain-like"/>
    <property type="match status" value="1"/>
</dbReference>